<proteinExistence type="inferred from homology"/>
<dbReference type="InterPro" id="IPR011659">
    <property type="entry name" value="WD40"/>
</dbReference>
<dbReference type="Pfam" id="PF07676">
    <property type="entry name" value="PD40"/>
    <property type="match status" value="1"/>
</dbReference>
<reference evidence="3" key="1">
    <citation type="submission" date="2020-10" db="EMBL/GenBank/DDBJ databases">
        <authorList>
            <person name="Gilroy R."/>
        </authorList>
    </citation>
    <scope>NUCLEOTIDE SEQUENCE</scope>
    <source>
        <strain evidence="3">6919</strain>
    </source>
</reference>
<comment type="similarity">
    <text evidence="1">Belongs to the TolB family.</text>
</comment>
<reference evidence="3" key="2">
    <citation type="journal article" date="2021" name="PeerJ">
        <title>Extensive microbial diversity within the chicken gut microbiome revealed by metagenomics and culture.</title>
        <authorList>
            <person name="Gilroy R."/>
            <person name="Ravi A."/>
            <person name="Getino M."/>
            <person name="Pursley I."/>
            <person name="Horton D.L."/>
            <person name="Alikhan N.F."/>
            <person name="Baker D."/>
            <person name="Gharbi K."/>
            <person name="Hall N."/>
            <person name="Watson M."/>
            <person name="Adriaenssens E.M."/>
            <person name="Foster-Nyarko E."/>
            <person name="Jarju S."/>
            <person name="Secka A."/>
            <person name="Antonio M."/>
            <person name="Oren A."/>
            <person name="Chaudhuri R.R."/>
            <person name="La Ragione R."/>
            <person name="Hildebrand F."/>
            <person name="Pallen M.J."/>
        </authorList>
    </citation>
    <scope>NUCLEOTIDE SEQUENCE</scope>
    <source>
        <strain evidence="3">6919</strain>
    </source>
</reference>
<dbReference type="Proteomes" id="UP000823598">
    <property type="component" value="Unassembled WGS sequence"/>
</dbReference>
<feature type="chain" id="PRO_5038889111" evidence="2">
    <location>
        <begin position="19"/>
        <end position="298"/>
    </location>
</feature>
<name>A0A9D9NKJ1_9BACT</name>
<keyword evidence="2" id="KW-0732">Signal</keyword>
<sequence length="298" mass="32679">MRLRLAMGALLCVFLSNAQNVEIVRHVQLLKGVESQCYNPVLSLDGQKVLFTQSDYEGLKVYDIKNDVTKTLATDRMAGFAPAFSKDGKSVYFLSQTRENMLVYRSVKSVNLDGSGVQTVSEKSRGMQHPVAVDGGVVTVSDNGRKLKAKSKGGTYVYSAGKELVVMRNGVEKRIAPVPTKYTYIWESLSPDGTKILFYAGAKGAYVCDLDGNLVADLGKYTSPAWCGNDYVVAVNATHDGHQYETSQIVLLKVDGSYKKELTTPVSMSMHPTASEAGDRITYNTIDGRLFLMDLKIK</sequence>
<organism evidence="3 4">
    <name type="scientific">Candidatus Limisoma faecipullorum</name>
    <dbReference type="NCBI Taxonomy" id="2840854"/>
    <lineage>
        <taxon>Bacteria</taxon>
        <taxon>Pseudomonadati</taxon>
        <taxon>Bacteroidota</taxon>
        <taxon>Bacteroidia</taxon>
        <taxon>Bacteroidales</taxon>
        <taxon>Candidatus Limisoma</taxon>
    </lineage>
</organism>
<dbReference type="Gene3D" id="2.120.10.30">
    <property type="entry name" value="TolB, C-terminal domain"/>
    <property type="match status" value="1"/>
</dbReference>
<evidence type="ECO:0000256" key="1">
    <source>
        <dbReference type="ARBA" id="ARBA00009820"/>
    </source>
</evidence>
<comment type="caution">
    <text evidence="3">The sequence shown here is derived from an EMBL/GenBank/DDBJ whole genome shotgun (WGS) entry which is preliminary data.</text>
</comment>
<accession>A0A9D9NKJ1</accession>
<feature type="signal peptide" evidence="2">
    <location>
        <begin position="1"/>
        <end position="18"/>
    </location>
</feature>
<dbReference type="SUPFAM" id="SSF75011">
    <property type="entry name" value="3-carboxy-cis,cis-mucoante lactonizing enzyme"/>
    <property type="match status" value="1"/>
</dbReference>
<evidence type="ECO:0000313" key="4">
    <source>
        <dbReference type="Proteomes" id="UP000823598"/>
    </source>
</evidence>
<dbReference type="PANTHER" id="PTHR36842">
    <property type="entry name" value="PROTEIN TOLB HOMOLOG"/>
    <property type="match status" value="1"/>
</dbReference>
<dbReference type="EMBL" id="JADIMC010000088">
    <property type="protein sequence ID" value="MBO8476882.1"/>
    <property type="molecule type" value="Genomic_DNA"/>
</dbReference>
<gene>
    <name evidence="3" type="ORF">IAB88_07805</name>
</gene>
<dbReference type="PANTHER" id="PTHR36842:SF1">
    <property type="entry name" value="PROTEIN TOLB"/>
    <property type="match status" value="1"/>
</dbReference>
<dbReference type="AlphaFoldDB" id="A0A9D9NKJ1"/>
<dbReference type="InterPro" id="IPR011042">
    <property type="entry name" value="6-blade_b-propeller_TolB-like"/>
</dbReference>
<protein>
    <submittedName>
        <fullName evidence="3">PD40 domain-containing protein</fullName>
    </submittedName>
</protein>
<evidence type="ECO:0000313" key="3">
    <source>
        <dbReference type="EMBL" id="MBO8476882.1"/>
    </source>
</evidence>
<evidence type="ECO:0000256" key="2">
    <source>
        <dbReference type="SAM" id="SignalP"/>
    </source>
</evidence>